<keyword evidence="3" id="KW-0413">Isomerase</keyword>
<dbReference type="Gene3D" id="3.30.2350.20">
    <property type="entry name" value="TruD, catalytic domain"/>
    <property type="match status" value="2"/>
</dbReference>
<dbReference type="GO" id="GO:0005634">
    <property type="term" value="C:nucleus"/>
    <property type="evidence" value="ECO:0007669"/>
    <property type="project" value="TreeGrafter"/>
</dbReference>
<evidence type="ECO:0000313" key="7">
    <source>
        <dbReference type="Proteomes" id="UP000887565"/>
    </source>
</evidence>
<dbReference type="WBParaSite" id="nRc.2.0.1.t26478-RA">
    <property type="protein sequence ID" value="nRc.2.0.1.t26478-RA"/>
    <property type="gene ID" value="nRc.2.0.1.g26478"/>
</dbReference>
<accession>A0A915JK45</accession>
<dbReference type="GO" id="GO:0001522">
    <property type="term" value="P:pseudouridine synthesis"/>
    <property type="evidence" value="ECO:0007669"/>
    <property type="project" value="InterPro"/>
</dbReference>
<keyword evidence="7" id="KW-1185">Reference proteome</keyword>
<feature type="compositionally biased region" description="Acidic residues" evidence="5">
    <location>
        <begin position="393"/>
        <end position="402"/>
    </location>
</feature>
<dbReference type="GO" id="GO:0009982">
    <property type="term" value="F:pseudouridine synthase activity"/>
    <property type="evidence" value="ECO:0007669"/>
    <property type="project" value="InterPro"/>
</dbReference>
<dbReference type="InterPro" id="IPR001656">
    <property type="entry name" value="PsdUridine_synth_TruD"/>
</dbReference>
<dbReference type="Pfam" id="PF01142">
    <property type="entry name" value="TruD"/>
    <property type="match status" value="1"/>
</dbReference>
<comment type="catalytic activity">
    <reaction evidence="4">
        <text>a uridine in tRNA = a pseudouridine in tRNA</text>
        <dbReference type="Rhea" id="RHEA:54572"/>
        <dbReference type="Rhea" id="RHEA-COMP:13339"/>
        <dbReference type="Rhea" id="RHEA-COMP:13934"/>
        <dbReference type="ChEBI" id="CHEBI:65314"/>
        <dbReference type="ChEBI" id="CHEBI:65315"/>
    </reaction>
</comment>
<reference evidence="8" key="1">
    <citation type="submission" date="2022-11" db="UniProtKB">
        <authorList>
            <consortium name="WormBaseParasite"/>
        </authorList>
    </citation>
    <scope>IDENTIFICATION</scope>
</reference>
<dbReference type="PIRSF" id="PIRSF037016">
    <property type="entry name" value="Pseudouridin_synth_euk_prd"/>
    <property type="match status" value="1"/>
</dbReference>
<evidence type="ECO:0000256" key="3">
    <source>
        <dbReference type="ARBA" id="ARBA00023235"/>
    </source>
</evidence>
<evidence type="ECO:0000313" key="8">
    <source>
        <dbReference type="WBParaSite" id="nRc.2.0.1.t26478-RA"/>
    </source>
</evidence>
<dbReference type="AlphaFoldDB" id="A0A915JK45"/>
<dbReference type="NCBIfam" id="TIGR00094">
    <property type="entry name" value="tRNA_TruD_broad"/>
    <property type="match status" value="1"/>
</dbReference>
<dbReference type="Proteomes" id="UP000887565">
    <property type="component" value="Unplaced"/>
</dbReference>
<organism evidence="7 8">
    <name type="scientific">Romanomermis culicivorax</name>
    <name type="common">Nematode worm</name>
    <dbReference type="NCBI Taxonomy" id="13658"/>
    <lineage>
        <taxon>Eukaryota</taxon>
        <taxon>Metazoa</taxon>
        <taxon>Ecdysozoa</taxon>
        <taxon>Nematoda</taxon>
        <taxon>Enoplea</taxon>
        <taxon>Dorylaimia</taxon>
        <taxon>Mermithida</taxon>
        <taxon>Mermithoidea</taxon>
        <taxon>Mermithidae</taxon>
        <taxon>Romanomermis</taxon>
    </lineage>
</organism>
<evidence type="ECO:0000256" key="2">
    <source>
        <dbReference type="ARBA" id="ARBA00022694"/>
    </source>
</evidence>
<dbReference type="InterPro" id="IPR020103">
    <property type="entry name" value="PsdUridine_synth_cat_dom_sf"/>
</dbReference>
<dbReference type="InterPro" id="IPR011760">
    <property type="entry name" value="PsdUridine_synth_TruD_insert"/>
</dbReference>
<sequence>MSLSTAGTKDKRAITCQKATAYRVEREKLAALNEKLIQMKIGDFEYCDKQLKLGDLSGNRFTIVLRNIEGIGDDQIKLYVENFMRTGFINYYGLQRFGTLTVPTYDIGKSVLKKNWFEAVDLILIGLDEALSVWAKTKDAAEACKFLPKSQNQIEGSLLLSLKKHQPTKNYAAAFNSIPRNIRNLYLHSVQSLLWNKLASKRVEKYGTQVLDGDFYVQNDRCAEYQIVDSNSKEQVEHFQIVIPFFASPDHLPKNEMSQWYDELLNEEGITWDQLQQGSKEYALHGGFRKLFVKINNDNNFSYEILRYDDFNQILTSTDLDILNGKTLSLKNSDSCKYKGLKIEFNLPSSSYATMALRELTKCDFSKQNQTNLTKKLAENENSKNEDQISPATDDDADEVDC</sequence>
<dbReference type="PANTHER" id="PTHR13326">
    <property type="entry name" value="TRNA PSEUDOURIDINE SYNTHASE D"/>
    <property type="match status" value="1"/>
</dbReference>
<dbReference type="GO" id="GO:0008033">
    <property type="term" value="P:tRNA processing"/>
    <property type="evidence" value="ECO:0007669"/>
    <property type="project" value="UniProtKB-KW"/>
</dbReference>
<name>A0A915JK45_ROMCU</name>
<dbReference type="CDD" id="cd02576">
    <property type="entry name" value="PseudoU_synth_ScPUS7"/>
    <property type="match status" value="1"/>
</dbReference>
<dbReference type="SUPFAM" id="SSF55120">
    <property type="entry name" value="Pseudouridine synthase"/>
    <property type="match status" value="1"/>
</dbReference>
<dbReference type="InterPro" id="IPR042214">
    <property type="entry name" value="TruD_catalytic"/>
</dbReference>
<evidence type="ECO:0000256" key="1">
    <source>
        <dbReference type="ARBA" id="ARBA00007953"/>
    </source>
</evidence>
<proteinExistence type="inferred from homology"/>
<dbReference type="PROSITE" id="PS50984">
    <property type="entry name" value="TRUD"/>
    <property type="match status" value="1"/>
</dbReference>
<feature type="compositionally biased region" description="Basic and acidic residues" evidence="5">
    <location>
        <begin position="376"/>
        <end position="387"/>
    </location>
</feature>
<protein>
    <submittedName>
        <fullName evidence="8">TRUD domain-containing protein</fullName>
    </submittedName>
</protein>
<keyword evidence="2" id="KW-0819">tRNA processing</keyword>
<comment type="similarity">
    <text evidence="1">Belongs to the pseudouridine synthase TruD family.</text>
</comment>
<feature type="region of interest" description="Disordered" evidence="5">
    <location>
        <begin position="376"/>
        <end position="402"/>
    </location>
</feature>
<dbReference type="GO" id="GO:0003723">
    <property type="term" value="F:RNA binding"/>
    <property type="evidence" value="ECO:0007669"/>
    <property type="project" value="InterPro"/>
</dbReference>
<evidence type="ECO:0000259" key="6">
    <source>
        <dbReference type="PROSITE" id="PS50984"/>
    </source>
</evidence>
<evidence type="ECO:0000256" key="4">
    <source>
        <dbReference type="ARBA" id="ARBA00036943"/>
    </source>
</evidence>
<feature type="domain" description="TRUD" evidence="6">
    <location>
        <begin position="87"/>
        <end position="294"/>
    </location>
</feature>
<evidence type="ECO:0000256" key="5">
    <source>
        <dbReference type="SAM" id="MobiDB-lite"/>
    </source>
</evidence>
<dbReference type="PANTHER" id="PTHR13326:SF31">
    <property type="entry name" value="PSEUDOURIDYLATE SYNTHASE 7 HOMOLOG"/>
    <property type="match status" value="1"/>
</dbReference>
<dbReference type="OMA" id="WDTNDFA"/>